<gene>
    <name evidence="4" type="primary">LOC107424221</name>
</gene>
<organism evidence="3 4">
    <name type="scientific">Ziziphus jujuba</name>
    <name type="common">Chinese jujube</name>
    <name type="synonym">Ziziphus sativa</name>
    <dbReference type="NCBI Taxonomy" id="326968"/>
    <lineage>
        <taxon>Eukaryota</taxon>
        <taxon>Viridiplantae</taxon>
        <taxon>Streptophyta</taxon>
        <taxon>Embryophyta</taxon>
        <taxon>Tracheophyta</taxon>
        <taxon>Spermatophyta</taxon>
        <taxon>Magnoliopsida</taxon>
        <taxon>eudicotyledons</taxon>
        <taxon>Gunneridae</taxon>
        <taxon>Pentapetalae</taxon>
        <taxon>rosids</taxon>
        <taxon>fabids</taxon>
        <taxon>Rosales</taxon>
        <taxon>Rhamnaceae</taxon>
        <taxon>Paliureae</taxon>
        <taxon>Ziziphus</taxon>
    </lineage>
</organism>
<evidence type="ECO:0000256" key="2">
    <source>
        <dbReference type="ARBA" id="ARBA00023002"/>
    </source>
</evidence>
<keyword evidence="3" id="KW-1185">Reference proteome</keyword>
<dbReference type="SUPFAM" id="SSF56327">
    <property type="entry name" value="LDH C-terminal domain-like"/>
    <property type="match status" value="1"/>
</dbReference>
<keyword evidence="2" id="KW-0560">Oxidoreductase</keyword>
<dbReference type="InterPro" id="IPR010945">
    <property type="entry name" value="Malate_DH_type2"/>
</dbReference>
<evidence type="ECO:0000313" key="3">
    <source>
        <dbReference type="Proteomes" id="UP001652623"/>
    </source>
</evidence>
<dbReference type="InterPro" id="IPR015955">
    <property type="entry name" value="Lactate_DH/Glyco_Ohase_4_C"/>
</dbReference>
<protein>
    <submittedName>
        <fullName evidence="4">Malate dehydrogenase, cytoplasmic isoform X1</fullName>
    </submittedName>
</protein>
<dbReference type="KEGG" id="zju:107424221"/>
<dbReference type="GO" id="GO:0016615">
    <property type="term" value="F:malate dehydrogenase activity"/>
    <property type="evidence" value="ECO:0007669"/>
    <property type="project" value="InterPro"/>
</dbReference>
<comment type="similarity">
    <text evidence="1">Belongs to the LDH/MDH superfamily. MDH type 2 family.</text>
</comment>
<evidence type="ECO:0000313" key="4">
    <source>
        <dbReference type="RefSeq" id="XP_015889447.3"/>
    </source>
</evidence>
<reference evidence="4" key="1">
    <citation type="submission" date="2025-08" db="UniProtKB">
        <authorList>
            <consortium name="RefSeq"/>
        </authorList>
    </citation>
    <scope>IDENTIFICATION</scope>
    <source>
        <tissue evidence="4">Seedling</tissue>
    </source>
</reference>
<dbReference type="Proteomes" id="UP001652623">
    <property type="component" value="Chromosome 7"/>
</dbReference>
<dbReference type="Gene3D" id="3.90.110.10">
    <property type="entry name" value="Lactate dehydrogenase/glycoside hydrolase, family 4, C-terminal"/>
    <property type="match status" value="1"/>
</dbReference>
<name>A0A6P4AL00_ZIZJJ</name>
<accession>A0A6P4AL00</accession>
<sequence length="360" mass="39535">MASSALVASFSFAFLRKATGYMSRFLRIEMKPLNVLVTGAAGKIGNALVPMIARGLMLGADQPVILHMLDTDDKALEEFKKELIDAAFPLLFEVHTFSTGVVATTVPEEDYRGVDVAVMIDVESESTSKDQASASAKHADKNCKVGGSVNCLDKNSFCETFKAQASALLKHADENCKVLVVADPAKAKKNLREIFAGQKNIQPKNITYLTRLEHNRALGRISQMAGVRVSDVKNVIIREKDKSTLNVDVDHAIVTTSNGGKSVREFFGNDKWLSELHINSRTRKQSSALWTASSACDHVRDWLLGTPEGTWVSMGVYYAGSYGSFPVTCDGNGKWFITEFDETTKKPIMDKKKKKALELS</sequence>
<dbReference type="GO" id="GO:0006108">
    <property type="term" value="P:malate metabolic process"/>
    <property type="evidence" value="ECO:0007669"/>
    <property type="project" value="InterPro"/>
</dbReference>
<dbReference type="GO" id="GO:0016616">
    <property type="term" value="F:oxidoreductase activity, acting on the CH-OH group of donors, NAD or NADP as acceptor"/>
    <property type="evidence" value="ECO:0007669"/>
    <property type="project" value="InterPro"/>
</dbReference>
<dbReference type="Gene3D" id="3.40.50.720">
    <property type="entry name" value="NAD(P)-binding Rossmann-like Domain"/>
    <property type="match status" value="1"/>
</dbReference>
<dbReference type="RefSeq" id="XP_015889447.3">
    <property type="nucleotide sequence ID" value="XM_016033961.4"/>
</dbReference>
<evidence type="ECO:0000256" key="1">
    <source>
        <dbReference type="ARBA" id="ARBA00009613"/>
    </source>
</evidence>
<dbReference type="InterPro" id="IPR036291">
    <property type="entry name" value="NAD(P)-bd_dom_sf"/>
</dbReference>
<dbReference type="SUPFAM" id="SSF51735">
    <property type="entry name" value="NAD(P)-binding Rossmann-fold domains"/>
    <property type="match status" value="1"/>
</dbReference>
<proteinExistence type="inferred from homology"/>
<dbReference type="InParanoid" id="A0A6P4AL00"/>
<dbReference type="AlphaFoldDB" id="A0A6P4AL00"/>
<dbReference type="PANTHER" id="PTHR23382">
    <property type="entry name" value="MALATE DEHYDROGENASE"/>
    <property type="match status" value="1"/>
</dbReference>
<dbReference type="GeneID" id="107424221"/>